<dbReference type="AlphaFoldDB" id="A0A4Y8P9I6"/>
<dbReference type="Proteomes" id="UP000297713">
    <property type="component" value="Unassembled WGS sequence"/>
</dbReference>
<feature type="transmembrane region" description="Helical" evidence="1">
    <location>
        <begin position="97"/>
        <end position="117"/>
    </location>
</feature>
<organism evidence="2 3">
    <name type="scientific">Methylacidiphilum caldifontis</name>
    <dbReference type="NCBI Taxonomy" id="2795386"/>
    <lineage>
        <taxon>Bacteria</taxon>
        <taxon>Pseudomonadati</taxon>
        <taxon>Verrucomicrobiota</taxon>
        <taxon>Methylacidiphilae</taxon>
        <taxon>Methylacidiphilales</taxon>
        <taxon>Methylacidiphilaceae</taxon>
        <taxon>Methylacidiphilum (ex Ratnadevi et al. 2023)</taxon>
    </lineage>
</organism>
<feature type="transmembrane region" description="Helical" evidence="1">
    <location>
        <begin position="124"/>
        <end position="147"/>
    </location>
</feature>
<keyword evidence="3" id="KW-1185">Reference proteome</keyword>
<dbReference type="EMBL" id="LXQC01000154">
    <property type="protein sequence ID" value="TFE67400.1"/>
    <property type="molecule type" value="Genomic_DNA"/>
</dbReference>
<dbReference type="OrthoDB" id="199303at2"/>
<keyword evidence="1" id="KW-0812">Transmembrane</keyword>
<evidence type="ECO:0000313" key="2">
    <source>
        <dbReference type="EMBL" id="TFE67400.1"/>
    </source>
</evidence>
<feature type="transmembrane region" description="Helical" evidence="1">
    <location>
        <begin position="44"/>
        <end position="62"/>
    </location>
</feature>
<keyword evidence="1" id="KW-0472">Membrane</keyword>
<comment type="caution">
    <text evidence="2">The sequence shown here is derived from an EMBL/GenBank/DDBJ whole genome shotgun (WGS) entry which is preliminary data.</text>
</comment>
<protein>
    <submittedName>
        <fullName evidence="2">Uncharacterized protein</fullName>
    </submittedName>
</protein>
<dbReference type="RefSeq" id="WP_134440481.1">
    <property type="nucleotide sequence ID" value="NZ_CP065957.1"/>
</dbReference>
<reference evidence="2 3" key="1">
    <citation type="submission" date="2016-05" db="EMBL/GenBank/DDBJ databases">
        <title>Diversity and Homogeneity among Thermoacidophilic Verrucomicrobia Methanotrophs Linked with Geographical Origin.</title>
        <authorList>
            <person name="Erikstad H.-A."/>
            <person name="Smestad N.B."/>
            <person name="Ceballos R.M."/>
            <person name="Birkeland N.-K."/>
        </authorList>
    </citation>
    <scope>NUCLEOTIDE SEQUENCE [LARGE SCALE GENOMIC DNA]</scope>
    <source>
        <strain evidence="2 3">Phi</strain>
    </source>
</reference>
<feature type="transmembrane region" description="Helical" evidence="1">
    <location>
        <begin position="163"/>
        <end position="181"/>
    </location>
</feature>
<proteinExistence type="predicted"/>
<evidence type="ECO:0000256" key="1">
    <source>
        <dbReference type="SAM" id="Phobius"/>
    </source>
</evidence>
<accession>A0A4Y8P9I6</accession>
<sequence>MIYHLSLKAVSFGTALLHLLLGMVAFVYPSFFVKFLKNFSRNDFLGKIMMGLAVLWIIILLATIDLGEYTPQRIWFILFAFVFGILALISIEDFIAVRALALLLLLGADVILDGTFLSSRNWRILLVLLAYGWIVVGMLFVCIPYVARDGIAWFCTSEKKIKMAALFPIILGLILLLLGLVDG</sequence>
<evidence type="ECO:0000313" key="3">
    <source>
        <dbReference type="Proteomes" id="UP000297713"/>
    </source>
</evidence>
<feature type="transmembrane region" description="Helical" evidence="1">
    <location>
        <begin position="12"/>
        <end position="32"/>
    </location>
</feature>
<feature type="transmembrane region" description="Helical" evidence="1">
    <location>
        <begin position="74"/>
        <end position="91"/>
    </location>
</feature>
<keyword evidence="1" id="KW-1133">Transmembrane helix</keyword>
<name>A0A4Y8P9I6_9BACT</name>
<gene>
    <name evidence="2" type="ORF">A7Q10_01035</name>
</gene>